<evidence type="ECO:0000256" key="3">
    <source>
        <dbReference type="ARBA" id="ARBA00022603"/>
    </source>
</evidence>
<evidence type="ECO:0000313" key="8">
    <source>
        <dbReference type="EMBL" id="MEG3440292.1"/>
    </source>
</evidence>
<dbReference type="Gene3D" id="1.10.1020.10">
    <property type="entry name" value="Adenine-specific Methyltransferase, Domain 2"/>
    <property type="match status" value="1"/>
</dbReference>
<keyword evidence="9" id="KW-1185">Reference proteome</keyword>
<sequence length="317" mass="37388">SGVRSQESGVRSQESGVRRKNLKKTVIVPPIKCQGIKTKLVGEILELVKSEKFDRWVEPFCGSGVVAFNLRPKKALLRDSNQHIIRFYNEIKSRQITASIAREFLTENGERLRQRGKDYYYEVRERFNENPNSLDFLFLNRSCFNGVMRFNKRGKFNVPYCKKDERFARAYVTKIVNQIGTIDTIIHENDWTFETADFRDTFSLIKETDMLYLDPPYAGRHVDYYNSWSEKDEEDLIIELKKFTGKFIFSTWQGNEFRTNPFIEKYWTSLEFTVHTRQHFYHVGSTEDLRHPMTEALVTNFPVIPSIERKLSLEILS</sequence>
<dbReference type="AlphaFoldDB" id="A0AAW9QZH5"/>
<evidence type="ECO:0000313" key="9">
    <source>
        <dbReference type="Proteomes" id="UP001328733"/>
    </source>
</evidence>
<protein>
    <recommendedName>
        <fullName evidence="2 7">Site-specific DNA-methyltransferase (adenine-specific)</fullName>
        <ecNumber evidence="2 7">2.1.1.72</ecNumber>
    </recommendedName>
</protein>
<dbReference type="PROSITE" id="PS00092">
    <property type="entry name" value="N6_MTASE"/>
    <property type="match status" value="1"/>
</dbReference>
<comment type="catalytic activity">
    <reaction evidence="6 7">
        <text>a 2'-deoxyadenosine in DNA + S-adenosyl-L-methionine = an N(6)-methyl-2'-deoxyadenosine in DNA + S-adenosyl-L-homocysteine + H(+)</text>
        <dbReference type="Rhea" id="RHEA:15197"/>
        <dbReference type="Rhea" id="RHEA-COMP:12418"/>
        <dbReference type="Rhea" id="RHEA-COMP:12419"/>
        <dbReference type="ChEBI" id="CHEBI:15378"/>
        <dbReference type="ChEBI" id="CHEBI:57856"/>
        <dbReference type="ChEBI" id="CHEBI:59789"/>
        <dbReference type="ChEBI" id="CHEBI:90615"/>
        <dbReference type="ChEBI" id="CHEBI:90616"/>
        <dbReference type="EC" id="2.1.1.72"/>
    </reaction>
</comment>
<reference evidence="8 9" key="1">
    <citation type="submission" date="2024-01" db="EMBL/GenBank/DDBJ databases">
        <title>Genomic insights into the taxonomy and metabolism of the cyanobacterium Pannus brasiliensis CCIBt3594.</title>
        <authorList>
            <person name="Machado M."/>
            <person name="Botero N.B."/>
            <person name="Andreote A.P.D."/>
            <person name="Feitosa A.M.T."/>
            <person name="Popin R."/>
            <person name="Sivonen K."/>
            <person name="Fiore M.F."/>
        </authorList>
    </citation>
    <scope>NUCLEOTIDE SEQUENCE [LARGE SCALE GENOMIC DNA]</scope>
    <source>
        <strain evidence="8 9">CCIBt3594</strain>
    </source>
</reference>
<dbReference type="SUPFAM" id="SSF53335">
    <property type="entry name" value="S-adenosyl-L-methionine-dependent methyltransferases"/>
    <property type="match status" value="1"/>
</dbReference>
<dbReference type="GO" id="GO:1904047">
    <property type="term" value="F:S-adenosyl-L-methionine binding"/>
    <property type="evidence" value="ECO:0007669"/>
    <property type="project" value="TreeGrafter"/>
</dbReference>
<dbReference type="Gene3D" id="3.40.50.150">
    <property type="entry name" value="Vaccinia Virus protein VP39"/>
    <property type="match status" value="1"/>
</dbReference>
<dbReference type="PANTHER" id="PTHR30481">
    <property type="entry name" value="DNA ADENINE METHYLASE"/>
    <property type="match status" value="1"/>
</dbReference>
<evidence type="ECO:0000256" key="6">
    <source>
        <dbReference type="ARBA" id="ARBA00047942"/>
    </source>
</evidence>
<organism evidence="8 9">
    <name type="scientific">Pannus brasiliensis CCIBt3594</name>
    <dbReference type="NCBI Taxonomy" id="1427578"/>
    <lineage>
        <taxon>Bacteria</taxon>
        <taxon>Bacillati</taxon>
        <taxon>Cyanobacteriota</taxon>
        <taxon>Cyanophyceae</taxon>
        <taxon>Oscillatoriophycideae</taxon>
        <taxon>Chroococcales</taxon>
        <taxon>Microcystaceae</taxon>
        <taxon>Pannus</taxon>
    </lineage>
</organism>
<gene>
    <name evidence="8" type="ORF">V0288_24405</name>
</gene>
<dbReference type="EC" id="2.1.1.72" evidence="2 7"/>
<keyword evidence="4 7" id="KW-0808">Transferase</keyword>
<dbReference type="RefSeq" id="WP_332867761.1">
    <property type="nucleotide sequence ID" value="NZ_JBAFSM010000086.1"/>
</dbReference>
<dbReference type="GO" id="GO:0009307">
    <property type="term" value="P:DNA restriction-modification system"/>
    <property type="evidence" value="ECO:0007669"/>
    <property type="project" value="InterPro"/>
</dbReference>
<keyword evidence="5 7" id="KW-0949">S-adenosyl-L-methionine</keyword>
<dbReference type="PRINTS" id="PR00505">
    <property type="entry name" value="D12N6MTFRASE"/>
</dbReference>
<name>A0AAW9QZH5_9CHRO</name>
<comment type="caution">
    <text evidence="8">The sequence shown here is derived from an EMBL/GenBank/DDBJ whole genome shotgun (WGS) entry which is preliminary data.</text>
</comment>
<dbReference type="InterPro" id="IPR029063">
    <property type="entry name" value="SAM-dependent_MTases_sf"/>
</dbReference>
<dbReference type="InterPro" id="IPR002052">
    <property type="entry name" value="DNA_methylase_N6_adenine_CS"/>
</dbReference>
<dbReference type="EMBL" id="JBAFSM010000086">
    <property type="protein sequence ID" value="MEG3440292.1"/>
    <property type="molecule type" value="Genomic_DNA"/>
</dbReference>
<dbReference type="Pfam" id="PF02086">
    <property type="entry name" value="MethyltransfD12"/>
    <property type="match status" value="1"/>
</dbReference>
<evidence type="ECO:0000256" key="7">
    <source>
        <dbReference type="RuleBase" id="RU361257"/>
    </source>
</evidence>
<evidence type="ECO:0000256" key="1">
    <source>
        <dbReference type="ARBA" id="ARBA00006594"/>
    </source>
</evidence>
<dbReference type="InterPro" id="IPR012327">
    <property type="entry name" value="MeTrfase_D12"/>
</dbReference>
<dbReference type="InterPro" id="IPR012263">
    <property type="entry name" value="M_m6A_EcoRV"/>
</dbReference>
<dbReference type="PANTHER" id="PTHR30481:SF3">
    <property type="entry name" value="DNA ADENINE METHYLASE"/>
    <property type="match status" value="1"/>
</dbReference>
<dbReference type="InterPro" id="IPR023095">
    <property type="entry name" value="Ade_MeTrfase_dom_2"/>
</dbReference>
<dbReference type="Proteomes" id="UP001328733">
    <property type="component" value="Unassembled WGS sequence"/>
</dbReference>
<evidence type="ECO:0000256" key="4">
    <source>
        <dbReference type="ARBA" id="ARBA00022679"/>
    </source>
</evidence>
<accession>A0AAW9QZH5</accession>
<dbReference type="NCBIfam" id="TIGR00571">
    <property type="entry name" value="dam"/>
    <property type="match status" value="1"/>
</dbReference>
<proteinExistence type="inferred from homology"/>
<evidence type="ECO:0000256" key="2">
    <source>
        <dbReference type="ARBA" id="ARBA00011900"/>
    </source>
</evidence>
<dbReference type="GO" id="GO:0006298">
    <property type="term" value="P:mismatch repair"/>
    <property type="evidence" value="ECO:0007669"/>
    <property type="project" value="TreeGrafter"/>
</dbReference>
<keyword evidence="3 7" id="KW-0489">Methyltransferase</keyword>
<feature type="non-terminal residue" evidence="8">
    <location>
        <position position="1"/>
    </location>
</feature>
<dbReference type="GO" id="GO:0043565">
    <property type="term" value="F:sequence-specific DNA binding"/>
    <property type="evidence" value="ECO:0007669"/>
    <property type="project" value="TreeGrafter"/>
</dbReference>
<dbReference type="PIRSF" id="PIRSF000398">
    <property type="entry name" value="M_m6A_EcoRV"/>
    <property type="match status" value="1"/>
</dbReference>
<dbReference type="GO" id="GO:0009007">
    <property type="term" value="F:site-specific DNA-methyltransferase (adenine-specific) activity"/>
    <property type="evidence" value="ECO:0007669"/>
    <property type="project" value="UniProtKB-UniRule"/>
</dbReference>
<comment type="similarity">
    <text evidence="1 7">Belongs to the N(4)/N(6)-methyltransferase family.</text>
</comment>
<dbReference type="GO" id="GO:0032259">
    <property type="term" value="P:methylation"/>
    <property type="evidence" value="ECO:0007669"/>
    <property type="project" value="UniProtKB-KW"/>
</dbReference>
<evidence type="ECO:0000256" key="5">
    <source>
        <dbReference type="ARBA" id="ARBA00022691"/>
    </source>
</evidence>